<evidence type="ECO:0000256" key="5">
    <source>
        <dbReference type="ARBA" id="ARBA00022840"/>
    </source>
</evidence>
<dbReference type="GO" id="GO:0005829">
    <property type="term" value="C:cytosol"/>
    <property type="evidence" value="ECO:0007669"/>
    <property type="project" value="TreeGrafter"/>
</dbReference>
<evidence type="ECO:0000256" key="6">
    <source>
        <dbReference type="ARBA" id="ARBA00022917"/>
    </source>
</evidence>
<dbReference type="InterPro" id="IPR001412">
    <property type="entry name" value="aa-tRNA-synth_I_CS"/>
</dbReference>
<dbReference type="AlphaFoldDB" id="A0A8J4Y5W2"/>
<dbReference type="EMBL" id="JACEEZ010017003">
    <property type="protein sequence ID" value="KAG0717846.1"/>
    <property type="molecule type" value="Genomic_DNA"/>
</dbReference>
<dbReference type="SUPFAM" id="SSF52374">
    <property type="entry name" value="Nucleotidylyl transferase"/>
    <property type="match status" value="1"/>
</dbReference>
<accession>A0A8J4Y5W2</accession>
<gene>
    <name evidence="11" type="primary">vars_0</name>
    <name evidence="11" type="ORF">GWK47_000829</name>
</gene>
<dbReference type="GO" id="GO:0005524">
    <property type="term" value="F:ATP binding"/>
    <property type="evidence" value="ECO:0007669"/>
    <property type="project" value="UniProtKB-KW"/>
</dbReference>
<dbReference type="Proteomes" id="UP000770661">
    <property type="component" value="Unassembled WGS sequence"/>
</dbReference>
<feature type="compositionally biased region" description="Basic and acidic residues" evidence="9">
    <location>
        <begin position="16"/>
        <end position="59"/>
    </location>
</feature>
<name>A0A8J4Y5W2_CHIOP</name>
<dbReference type="PROSITE" id="PS00178">
    <property type="entry name" value="AA_TRNA_LIGASE_I"/>
    <property type="match status" value="1"/>
</dbReference>
<feature type="domain" description="Aminoacyl-tRNA synthetase class Ia" evidence="10">
    <location>
        <begin position="98"/>
        <end position="210"/>
    </location>
</feature>
<reference evidence="11" key="1">
    <citation type="submission" date="2020-07" db="EMBL/GenBank/DDBJ databases">
        <title>The High-quality genome of the commercially important snow crab, Chionoecetes opilio.</title>
        <authorList>
            <person name="Jeong J.-H."/>
            <person name="Ryu S."/>
        </authorList>
    </citation>
    <scope>NUCLEOTIDE SEQUENCE</scope>
    <source>
        <strain evidence="11">MADBK_172401_WGS</strain>
        <tissue evidence="11">Digestive gland</tissue>
    </source>
</reference>
<dbReference type="PANTHER" id="PTHR11946:SF109">
    <property type="entry name" value="VALINE--TRNA LIGASE"/>
    <property type="match status" value="1"/>
</dbReference>
<comment type="similarity">
    <text evidence="1">Belongs to the class-I aminoacyl-tRNA synthetase family.</text>
</comment>
<dbReference type="Pfam" id="PF00133">
    <property type="entry name" value="tRNA-synt_1"/>
    <property type="match status" value="1"/>
</dbReference>
<keyword evidence="5" id="KW-0067">ATP-binding</keyword>
<keyword evidence="4" id="KW-0547">Nucleotide-binding</keyword>
<dbReference type="PANTHER" id="PTHR11946">
    <property type="entry name" value="VALYL-TRNA SYNTHETASES"/>
    <property type="match status" value="1"/>
</dbReference>
<dbReference type="InterPro" id="IPR002303">
    <property type="entry name" value="Valyl-tRNA_ligase"/>
</dbReference>
<evidence type="ECO:0000256" key="2">
    <source>
        <dbReference type="ARBA" id="ARBA00013169"/>
    </source>
</evidence>
<dbReference type="InterPro" id="IPR014729">
    <property type="entry name" value="Rossmann-like_a/b/a_fold"/>
</dbReference>
<evidence type="ECO:0000313" key="11">
    <source>
        <dbReference type="EMBL" id="KAG0717846.1"/>
    </source>
</evidence>
<evidence type="ECO:0000256" key="3">
    <source>
        <dbReference type="ARBA" id="ARBA00022598"/>
    </source>
</evidence>
<organism evidence="11 12">
    <name type="scientific">Chionoecetes opilio</name>
    <name type="common">Atlantic snow crab</name>
    <name type="synonym">Cancer opilio</name>
    <dbReference type="NCBI Taxonomy" id="41210"/>
    <lineage>
        <taxon>Eukaryota</taxon>
        <taxon>Metazoa</taxon>
        <taxon>Ecdysozoa</taxon>
        <taxon>Arthropoda</taxon>
        <taxon>Crustacea</taxon>
        <taxon>Multicrustacea</taxon>
        <taxon>Malacostraca</taxon>
        <taxon>Eumalacostraca</taxon>
        <taxon>Eucarida</taxon>
        <taxon>Decapoda</taxon>
        <taxon>Pleocyemata</taxon>
        <taxon>Brachyura</taxon>
        <taxon>Eubrachyura</taxon>
        <taxon>Majoidea</taxon>
        <taxon>Majidae</taxon>
        <taxon>Chionoecetes</taxon>
    </lineage>
</organism>
<protein>
    <recommendedName>
        <fullName evidence="2">valine--tRNA ligase</fullName>
        <ecNumber evidence="2">6.1.1.9</ecNumber>
    </recommendedName>
    <alternativeName>
        <fullName evidence="8">Valyl-tRNA synthetase</fullName>
    </alternativeName>
</protein>
<keyword evidence="12" id="KW-1185">Reference proteome</keyword>
<proteinExistence type="inferred from homology"/>
<keyword evidence="3 11" id="KW-0436">Ligase</keyword>
<dbReference type="EC" id="6.1.1.9" evidence="2"/>
<evidence type="ECO:0000256" key="7">
    <source>
        <dbReference type="ARBA" id="ARBA00023146"/>
    </source>
</evidence>
<dbReference type="GO" id="GO:0006438">
    <property type="term" value="P:valyl-tRNA aminoacylation"/>
    <property type="evidence" value="ECO:0007669"/>
    <property type="project" value="InterPro"/>
</dbReference>
<dbReference type="InterPro" id="IPR002300">
    <property type="entry name" value="aa-tRNA-synth_Ia"/>
</dbReference>
<evidence type="ECO:0000256" key="8">
    <source>
        <dbReference type="ARBA" id="ARBA00029936"/>
    </source>
</evidence>
<dbReference type="Gene3D" id="3.40.50.620">
    <property type="entry name" value="HUPs"/>
    <property type="match status" value="1"/>
</dbReference>
<sequence>MADAGALTDSNPPQEAPEKPKTAKQLEKEAKKAAKLAKFQEKQAKTSEKGNDAVQKKPKKVEEKQVITYDIATPAGAKKDVAGELPAQYSPRYVEAAWYPWWKKEGFFKPEYGRDLNEDNPRGKFIMVIPPPNVTGSLHLGHALTNSVEDAMCRWNRMKGRTTLWVPGCDHAGIATQVAVEKKLKREEGISRHDLGREEFVKKVWQWKNE</sequence>
<evidence type="ECO:0000313" key="12">
    <source>
        <dbReference type="Proteomes" id="UP000770661"/>
    </source>
</evidence>
<evidence type="ECO:0000256" key="4">
    <source>
        <dbReference type="ARBA" id="ARBA00022741"/>
    </source>
</evidence>
<evidence type="ECO:0000256" key="9">
    <source>
        <dbReference type="SAM" id="MobiDB-lite"/>
    </source>
</evidence>
<feature type="region of interest" description="Disordered" evidence="9">
    <location>
        <begin position="1"/>
        <end position="59"/>
    </location>
</feature>
<evidence type="ECO:0000256" key="1">
    <source>
        <dbReference type="ARBA" id="ARBA00005594"/>
    </source>
</evidence>
<comment type="caution">
    <text evidence="11">The sequence shown here is derived from an EMBL/GenBank/DDBJ whole genome shotgun (WGS) entry which is preliminary data.</text>
</comment>
<keyword evidence="7" id="KW-0030">Aminoacyl-tRNA synthetase</keyword>
<evidence type="ECO:0000259" key="10">
    <source>
        <dbReference type="Pfam" id="PF00133"/>
    </source>
</evidence>
<dbReference type="OrthoDB" id="6364597at2759"/>
<dbReference type="GO" id="GO:0004832">
    <property type="term" value="F:valine-tRNA ligase activity"/>
    <property type="evidence" value="ECO:0007669"/>
    <property type="project" value="UniProtKB-EC"/>
</dbReference>
<keyword evidence="6" id="KW-0648">Protein biosynthesis</keyword>